<feature type="region of interest" description="Disordered" evidence="1">
    <location>
        <begin position="51"/>
        <end position="86"/>
    </location>
</feature>
<reference evidence="3" key="1">
    <citation type="submission" date="2014-03" db="EMBL/GenBank/DDBJ databases">
        <title>The Genome Sequence of Puccinia striiformis f. sp. tritici PST-78.</title>
        <authorList>
            <consortium name="The Broad Institute Genome Sequencing Platform"/>
            <person name="Cuomo C."/>
            <person name="Hulbert S."/>
            <person name="Chen X."/>
            <person name="Walker B."/>
            <person name="Young S.K."/>
            <person name="Zeng Q."/>
            <person name="Gargeya S."/>
            <person name="Fitzgerald M."/>
            <person name="Haas B."/>
            <person name="Abouelleil A."/>
            <person name="Alvarado L."/>
            <person name="Arachchi H.M."/>
            <person name="Berlin A.M."/>
            <person name="Chapman S.B."/>
            <person name="Goldberg J."/>
            <person name="Griggs A."/>
            <person name="Gujja S."/>
            <person name="Hansen M."/>
            <person name="Howarth C."/>
            <person name="Imamovic A."/>
            <person name="Larimer J."/>
            <person name="McCowan C."/>
            <person name="Montmayeur A."/>
            <person name="Murphy C."/>
            <person name="Neiman D."/>
            <person name="Pearson M."/>
            <person name="Priest M."/>
            <person name="Roberts A."/>
            <person name="Saif S."/>
            <person name="Shea T."/>
            <person name="Sisk P."/>
            <person name="Sykes S."/>
            <person name="Wortman J."/>
            <person name="Nusbaum C."/>
            <person name="Birren B."/>
        </authorList>
    </citation>
    <scope>NUCLEOTIDE SEQUENCE [LARGE SCALE GENOMIC DNA]</scope>
    <source>
        <strain evidence="3">race PST-78</strain>
    </source>
</reference>
<evidence type="ECO:0000256" key="1">
    <source>
        <dbReference type="SAM" id="MobiDB-lite"/>
    </source>
</evidence>
<accession>A0A0L0W4D1</accession>
<proteinExistence type="predicted"/>
<feature type="region of interest" description="Disordered" evidence="1">
    <location>
        <begin position="1"/>
        <end position="29"/>
    </location>
</feature>
<comment type="caution">
    <text evidence="2">The sequence shown here is derived from an EMBL/GenBank/DDBJ whole genome shotgun (WGS) entry which is preliminary data.</text>
</comment>
<keyword evidence="3" id="KW-1185">Reference proteome</keyword>
<sequence length="102" mass="10849">MPEVRGKSAASARGAVVGLHGATGAQNGSPLSWRFQAWEYKDPDPNYSLEVPKMPILNSRGGGGVGPSRMDPHSASEGRCHRSFTPRSVGGRDFVKLAKMLA</sequence>
<organism evidence="2 3">
    <name type="scientific">Puccinia striiformis f. sp. tritici PST-78</name>
    <dbReference type="NCBI Taxonomy" id="1165861"/>
    <lineage>
        <taxon>Eukaryota</taxon>
        <taxon>Fungi</taxon>
        <taxon>Dikarya</taxon>
        <taxon>Basidiomycota</taxon>
        <taxon>Pucciniomycotina</taxon>
        <taxon>Pucciniomycetes</taxon>
        <taxon>Pucciniales</taxon>
        <taxon>Pucciniaceae</taxon>
        <taxon>Puccinia</taxon>
    </lineage>
</organism>
<gene>
    <name evidence="2" type="ORF">PSTG_00249</name>
</gene>
<feature type="compositionally biased region" description="Basic and acidic residues" evidence="1">
    <location>
        <begin position="70"/>
        <end position="80"/>
    </location>
</feature>
<dbReference type="AlphaFoldDB" id="A0A0L0W4D1"/>
<dbReference type="Proteomes" id="UP000054564">
    <property type="component" value="Unassembled WGS sequence"/>
</dbReference>
<evidence type="ECO:0000313" key="3">
    <source>
        <dbReference type="Proteomes" id="UP000054564"/>
    </source>
</evidence>
<evidence type="ECO:0000313" key="2">
    <source>
        <dbReference type="EMBL" id="KNF06366.1"/>
    </source>
</evidence>
<protein>
    <submittedName>
        <fullName evidence="2">Uncharacterized protein</fullName>
    </submittedName>
</protein>
<name>A0A0L0W4D1_9BASI</name>
<dbReference type="EMBL" id="AJIL01000003">
    <property type="protein sequence ID" value="KNF06366.1"/>
    <property type="molecule type" value="Genomic_DNA"/>
</dbReference>